<protein>
    <submittedName>
        <fullName evidence="1">Uncharacterized protein</fullName>
    </submittedName>
</protein>
<name>A0A7Y3T763_9HYPH</name>
<gene>
    <name evidence="1" type="ORF">EHE22_16520</name>
</gene>
<proteinExistence type="predicted"/>
<dbReference type="Proteomes" id="UP000526233">
    <property type="component" value="Unassembled WGS sequence"/>
</dbReference>
<reference evidence="1 2" key="1">
    <citation type="submission" date="2018-11" db="EMBL/GenBank/DDBJ databases">
        <title>Genome sequencing and analysis.</title>
        <authorList>
            <person name="Huang Y.-T."/>
        </authorList>
    </citation>
    <scope>NUCLEOTIDE SEQUENCE [LARGE SCALE GENOMIC DNA]</scope>
    <source>
        <strain evidence="1 2">SHIN</strain>
    </source>
</reference>
<dbReference type="AlphaFoldDB" id="A0A7Y3T763"/>
<dbReference type="EMBL" id="PKQI01000003">
    <property type="protein sequence ID" value="NNV22021.1"/>
    <property type="molecule type" value="Genomic_DNA"/>
</dbReference>
<evidence type="ECO:0000313" key="2">
    <source>
        <dbReference type="Proteomes" id="UP000526233"/>
    </source>
</evidence>
<evidence type="ECO:0000313" key="1">
    <source>
        <dbReference type="EMBL" id="NNV22021.1"/>
    </source>
</evidence>
<comment type="caution">
    <text evidence="1">The sequence shown here is derived from an EMBL/GenBank/DDBJ whole genome shotgun (WGS) entry which is preliminary data.</text>
</comment>
<organism evidence="1 2">
    <name type="scientific">Brucella pseudogrignonensis</name>
    <dbReference type="NCBI Taxonomy" id="419475"/>
    <lineage>
        <taxon>Bacteria</taxon>
        <taxon>Pseudomonadati</taxon>
        <taxon>Pseudomonadota</taxon>
        <taxon>Alphaproteobacteria</taxon>
        <taxon>Hyphomicrobiales</taxon>
        <taxon>Brucellaceae</taxon>
        <taxon>Brucella/Ochrobactrum group</taxon>
        <taxon>Brucella</taxon>
    </lineage>
</organism>
<sequence length="71" mass="7410">MAQLTAVPTLVVNTTEGVCSVKVTEPSIETVLLSFIAGWLQDGQARLIRLPSNVLVTGSIVDSPSEDAVDG</sequence>
<accession>A0A7Y3T763</accession>